<reference evidence="3 4" key="1">
    <citation type="submission" date="2023-05" db="EMBL/GenBank/DDBJ databases">
        <title>Actinoplanes sp. NEAU-A12 genome sequencing.</title>
        <authorList>
            <person name="Wang Z.-S."/>
        </authorList>
    </citation>
    <scope>NUCLEOTIDE SEQUENCE [LARGE SCALE GENOMIC DNA]</scope>
    <source>
        <strain evidence="3 4">NEAU-A12</strain>
    </source>
</reference>
<keyword evidence="4" id="KW-1185">Reference proteome</keyword>
<dbReference type="EMBL" id="JASCTH010000024">
    <property type="protein sequence ID" value="MDI6103167.1"/>
    <property type="molecule type" value="Genomic_DNA"/>
</dbReference>
<dbReference type="InterPro" id="IPR029058">
    <property type="entry name" value="AB_hydrolase_fold"/>
</dbReference>
<dbReference type="SUPFAM" id="SSF53474">
    <property type="entry name" value="alpha/beta-Hydrolases"/>
    <property type="match status" value="1"/>
</dbReference>
<feature type="chain" id="PRO_5045880168" evidence="1">
    <location>
        <begin position="21"/>
        <end position="344"/>
    </location>
</feature>
<feature type="signal peptide" evidence="1">
    <location>
        <begin position="1"/>
        <end position="20"/>
    </location>
</feature>
<keyword evidence="1" id="KW-0732">Signal</keyword>
<proteinExistence type="predicted"/>
<evidence type="ECO:0000256" key="1">
    <source>
        <dbReference type="SAM" id="SignalP"/>
    </source>
</evidence>
<evidence type="ECO:0000259" key="2">
    <source>
        <dbReference type="Pfam" id="PF06259"/>
    </source>
</evidence>
<evidence type="ECO:0000313" key="4">
    <source>
        <dbReference type="Proteomes" id="UP001241758"/>
    </source>
</evidence>
<dbReference type="Pfam" id="PF06259">
    <property type="entry name" value="Abhydrolase_8"/>
    <property type="match status" value="1"/>
</dbReference>
<dbReference type="InterPro" id="IPR010427">
    <property type="entry name" value="DUF1023"/>
</dbReference>
<protein>
    <submittedName>
        <fullName evidence="3">Alpha/beta hydrolase</fullName>
    </submittedName>
</protein>
<sequence>MTVKRFIAALFAMTVGVPGAYLFGPAQPSPAQTPAGQDAWLADPARLPDLSAAPAERVAAFFAGLPDGRADELARAHPGVVGNLDGAPIELRYEANQRQSPRWAGRQILALDPRGDGRIAEVLGDLHSATRVTVLVPGVDDTLGNFDTGHGEVRRRSPSLQGRRLYEQMRADRPGAHVAVVVWLGYDSPEGVRREAFREERATAGARALDRFVDALAVGRPELAITVVGHSYGSTVVGVAAHGLNDQVTDIVALGSPGMGADSAADLRTSARVWAGTAPGDWTRRLPGVRLFGAGHGRLPIDPAFGAMPLPCGNVDGHDGYFEPGSAALRAMASIGSAPAGDPR</sequence>
<accession>A0ABT6WTU9</accession>
<gene>
    <name evidence="3" type="ORF">QLQ12_31605</name>
</gene>
<dbReference type="GO" id="GO:0016787">
    <property type="term" value="F:hydrolase activity"/>
    <property type="evidence" value="ECO:0007669"/>
    <property type="project" value="UniProtKB-KW"/>
</dbReference>
<comment type="caution">
    <text evidence="3">The sequence shown here is derived from an EMBL/GenBank/DDBJ whole genome shotgun (WGS) entry which is preliminary data.</text>
</comment>
<dbReference type="Proteomes" id="UP001241758">
    <property type="component" value="Unassembled WGS sequence"/>
</dbReference>
<dbReference type="RefSeq" id="WP_282764181.1">
    <property type="nucleotide sequence ID" value="NZ_JASCTH010000024.1"/>
</dbReference>
<evidence type="ECO:0000313" key="3">
    <source>
        <dbReference type="EMBL" id="MDI6103167.1"/>
    </source>
</evidence>
<organism evidence="3 4">
    <name type="scientific">Actinoplanes sandaracinus</name>
    <dbReference type="NCBI Taxonomy" id="3045177"/>
    <lineage>
        <taxon>Bacteria</taxon>
        <taxon>Bacillati</taxon>
        <taxon>Actinomycetota</taxon>
        <taxon>Actinomycetes</taxon>
        <taxon>Micromonosporales</taxon>
        <taxon>Micromonosporaceae</taxon>
        <taxon>Actinoplanes</taxon>
    </lineage>
</organism>
<feature type="domain" description="DUF1023" evidence="2">
    <location>
        <begin position="112"/>
        <end position="288"/>
    </location>
</feature>
<keyword evidence="3" id="KW-0378">Hydrolase</keyword>
<dbReference type="Gene3D" id="3.40.50.1820">
    <property type="entry name" value="alpha/beta hydrolase"/>
    <property type="match status" value="1"/>
</dbReference>
<name>A0ABT6WTU9_9ACTN</name>